<keyword evidence="4" id="KW-1185">Reference proteome</keyword>
<dbReference type="PRINTS" id="PR01438">
    <property type="entry name" value="UNVRSLSTRESS"/>
</dbReference>
<dbReference type="RefSeq" id="WP_286660179.1">
    <property type="nucleotide sequence ID" value="NZ_JASZYV010000002.1"/>
</dbReference>
<dbReference type="PANTHER" id="PTHR46268:SF15">
    <property type="entry name" value="UNIVERSAL STRESS PROTEIN HP_0031"/>
    <property type="match status" value="1"/>
</dbReference>
<evidence type="ECO:0000313" key="3">
    <source>
        <dbReference type="EMBL" id="MDM0045076.1"/>
    </source>
</evidence>
<dbReference type="Pfam" id="PF00582">
    <property type="entry name" value="Usp"/>
    <property type="match status" value="2"/>
</dbReference>
<protein>
    <submittedName>
        <fullName evidence="3">Universal stress protein</fullName>
    </submittedName>
</protein>
<proteinExistence type="inferred from homology"/>
<dbReference type="EMBL" id="JASZYV010000002">
    <property type="protein sequence ID" value="MDM0045076.1"/>
    <property type="molecule type" value="Genomic_DNA"/>
</dbReference>
<reference evidence="3" key="1">
    <citation type="submission" date="2023-06" db="EMBL/GenBank/DDBJ databases">
        <authorList>
            <person name="Jiang Y."/>
            <person name="Liu Q."/>
        </authorList>
    </citation>
    <scope>NUCLEOTIDE SEQUENCE</scope>
    <source>
        <strain evidence="3">CGMCC 1.12089</strain>
    </source>
</reference>
<organism evidence="3 4">
    <name type="scientific">Variovorax dokdonensis</name>
    <dbReference type="NCBI Taxonomy" id="344883"/>
    <lineage>
        <taxon>Bacteria</taxon>
        <taxon>Pseudomonadati</taxon>
        <taxon>Pseudomonadota</taxon>
        <taxon>Betaproteobacteria</taxon>
        <taxon>Burkholderiales</taxon>
        <taxon>Comamonadaceae</taxon>
        <taxon>Variovorax</taxon>
    </lineage>
</organism>
<dbReference type="InterPro" id="IPR006016">
    <property type="entry name" value="UspA"/>
</dbReference>
<evidence type="ECO:0000313" key="4">
    <source>
        <dbReference type="Proteomes" id="UP001174908"/>
    </source>
</evidence>
<gene>
    <name evidence="3" type="ORF">QTH91_11335</name>
</gene>
<evidence type="ECO:0000256" key="1">
    <source>
        <dbReference type="ARBA" id="ARBA00008791"/>
    </source>
</evidence>
<accession>A0ABT7NAU9</accession>
<name>A0ABT7NAU9_9BURK</name>
<comment type="caution">
    <text evidence="3">The sequence shown here is derived from an EMBL/GenBank/DDBJ whole genome shotgun (WGS) entry which is preliminary data.</text>
</comment>
<feature type="domain" description="UspA" evidence="2">
    <location>
        <begin position="3"/>
        <end position="145"/>
    </location>
</feature>
<comment type="similarity">
    <text evidence="1">Belongs to the universal stress protein A family.</text>
</comment>
<sequence>MTYKTILVHLDASRRCGANAELAARLAKAHGGLLVGLVPTGLYDGVIPGGDVGRGADFIVESADFLRRRAERISREFRERIGDGVPSEVRVVDAMTTEALTEHGRAADLIVLGQHDPEDPDNASGAGDITQRVLMEAGCPILVVPYAGRFDDVPRSAVLAWDGTREASVAIRAALPALRLANKVTVLSLGAAGADDEDRLMTPQLLNYLRRHDVHASAHREVTDIGVGDALLSRLADLGADLLVMGGYGHSRIRELVLGGATRRILQSMTVPVLMAH</sequence>
<dbReference type="Gene3D" id="3.40.50.12370">
    <property type="match status" value="1"/>
</dbReference>
<evidence type="ECO:0000259" key="2">
    <source>
        <dbReference type="Pfam" id="PF00582"/>
    </source>
</evidence>
<dbReference type="CDD" id="cd00293">
    <property type="entry name" value="USP-like"/>
    <property type="match status" value="2"/>
</dbReference>
<dbReference type="InterPro" id="IPR006015">
    <property type="entry name" value="Universal_stress_UspA"/>
</dbReference>
<feature type="domain" description="UspA" evidence="2">
    <location>
        <begin position="190"/>
        <end position="276"/>
    </location>
</feature>
<dbReference type="SUPFAM" id="SSF52402">
    <property type="entry name" value="Adenine nucleotide alpha hydrolases-like"/>
    <property type="match status" value="2"/>
</dbReference>
<dbReference type="PANTHER" id="PTHR46268">
    <property type="entry name" value="STRESS RESPONSE PROTEIN NHAX"/>
    <property type="match status" value="1"/>
</dbReference>
<dbReference type="Proteomes" id="UP001174908">
    <property type="component" value="Unassembled WGS sequence"/>
</dbReference>